<dbReference type="HOGENOM" id="CLU_3250731_0_0_6"/>
<proteinExistence type="predicted"/>
<organism evidence="1 2">
    <name type="scientific">Edwardsiella anguillarum ET080813</name>
    <dbReference type="NCBI Taxonomy" id="667120"/>
    <lineage>
        <taxon>Bacteria</taxon>
        <taxon>Pseudomonadati</taxon>
        <taxon>Pseudomonadota</taxon>
        <taxon>Gammaproteobacteria</taxon>
        <taxon>Enterobacterales</taxon>
        <taxon>Hafniaceae</taxon>
        <taxon>Edwardsiella</taxon>
    </lineage>
</organism>
<evidence type="ECO:0000313" key="2">
    <source>
        <dbReference type="Proteomes" id="UP000028681"/>
    </source>
</evidence>
<gene>
    <name evidence="1" type="ORF">ETEE_0001</name>
</gene>
<dbReference type="KEGG" id="ete:ETEE_0001"/>
<dbReference type="Proteomes" id="UP000028681">
    <property type="component" value="Chromosome"/>
</dbReference>
<dbReference type="AlphaFoldDB" id="A0A076LHS5"/>
<sequence>MNGVDIIPSINILEIDFTFNSLSLLLIQNKYATGMIHVIIYS</sequence>
<protein>
    <submittedName>
        <fullName evidence="1">Uncharacterized protein</fullName>
    </submittedName>
</protein>
<name>A0A076LHS5_9GAMM</name>
<reference evidence="1 2" key="1">
    <citation type="journal article" date="2012" name="PLoS ONE">
        <title>Edwardsiella comparative phylogenomics reveal the new intra/inter-species taxonomic relationships, virulence evolution and niche adaptation mechanisms.</title>
        <authorList>
            <person name="Yang M."/>
            <person name="Lv Y."/>
            <person name="Xiao J."/>
            <person name="Wu H."/>
            <person name="Zheng H."/>
            <person name="Liu Q."/>
            <person name="Zhang Y."/>
            <person name="Wang Q."/>
        </authorList>
    </citation>
    <scope>NUCLEOTIDE SEQUENCE [LARGE SCALE GENOMIC DNA]</scope>
    <source>
        <strain evidence="2">080813</strain>
    </source>
</reference>
<accession>A0A076LHS5</accession>
<dbReference type="EMBL" id="CP006664">
    <property type="protein sequence ID" value="AIJ06487.1"/>
    <property type="molecule type" value="Genomic_DNA"/>
</dbReference>
<evidence type="ECO:0000313" key="1">
    <source>
        <dbReference type="EMBL" id="AIJ06487.1"/>
    </source>
</evidence>